<dbReference type="InterPro" id="IPR004410">
    <property type="entry name" value="Malonyl_CoA-ACP_transAc_FabD"/>
</dbReference>
<gene>
    <name evidence="6" type="ORF">DFH45_003285</name>
</gene>
<keyword evidence="3 6" id="KW-0012">Acyltransferase</keyword>
<evidence type="ECO:0000256" key="4">
    <source>
        <dbReference type="ARBA" id="ARBA00048462"/>
    </source>
</evidence>
<dbReference type="InterPro" id="IPR016036">
    <property type="entry name" value="Malonyl_transacylase_ACP-bd"/>
</dbReference>
<evidence type="ECO:0000313" key="6">
    <source>
        <dbReference type="EMBL" id="NRV10322.1"/>
    </source>
</evidence>
<evidence type="ECO:0000256" key="2">
    <source>
        <dbReference type="ARBA" id="ARBA00022679"/>
    </source>
</evidence>
<protein>
    <recommendedName>
        <fullName evidence="1">[acyl-carrier-protein] S-malonyltransferase</fullName>
        <ecNumber evidence="1">2.3.1.39</ecNumber>
    </recommendedName>
</protein>
<feature type="domain" description="Malonyl-CoA:ACP transacylase (MAT)" evidence="5">
    <location>
        <begin position="7"/>
        <end position="304"/>
    </location>
</feature>
<reference evidence="6" key="1">
    <citation type="submission" date="2020-05" db="EMBL/GenBank/DDBJ databases">
        <title>Genomic insights into acetone-butanol-ethanol (ABE) fermentation by sequencing solventogenic clostridia strains.</title>
        <authorList>
            <person name="Brown S."/>
        </authorList>
    </citation>
    <scope>NUCLEOTIDE SEQUENCE</scope>
    <source>
        <strain evidence="6">DJ126</strain>
    </source>
</reference>
<dbReference type="SMART" id="SM00827">
    <property type="entry name" value="PKS_AT"/>
    <property type="match status" value="1"/>
</dbReference>
<dbReference type="Gene3D" id="3.40.366.10">
    <property type="entry name" value="Malonyl-Coenzyme A Acyl Carrier Protein, domain 2"/>
    <property type="match status" value="1"/>
</dbReference>
<dbReference type="AlphaFoldDB" id="A0A9Q5D1Y0"/>
<dbReference type="PANTHER" id="PTHR42681:SF1">
    <property type="entry name" value="MALONYL-COA-ACYL CARRIER PROTEIN TRANSACYLASE, MITOCHONDRIAL"/>
    <property type="match status" value="1"/>
</dbReference>
<dbReference type="InterPro" id="IPR050858">
    <property type="entry name" value="Mal-CoA-ACP_Trans/PKS_FabD"/>
</dbReference>
<dbReference type="Pfam" id="PF00698">
    <property type="entry name" value="Acyl_transf_1"/>
    <property type="match status" value="1"/>
</dbReference>
<evidence type="ECO:0000313" key="7">
    <source>
        <dbReference type="Proteomes" id="UP000821656"/>
    </source>
</evidence>
<sequence length="445" mass="50510">MSKIALLFPGQGSQYRGMGKNFYNDFKIVRDTFEEASDSLKMDMRKLCFEQNVDELTKTINAQPAILTTSVALFRAYTQKYELHSERDILCGHSLGEITALTCASAINFNDALKIVKERGRLMQESTHIGVGGMYAISGIDKNIIEKECKEYSTVENIVVVSNYNSFEQTVISGHNKALDYIADKLKSIGGKVIPLKVSAPFHSPLMQSASQKFRLELEKYTFNKLKCKVLSNLTGEYYSSDLDIIEYLTQQLVNPVRWTTCIQTIYETGIGTAIDIGPSTVLKNLTNKNKFGINVFALDNQEDINNLEKYFLINKDFDGMQPKKEFNIINKILATAVCIENKNLDDKEYEKGVVEPYEKVKLLAENLEKQGKEPSIENINYAVEMLKSILVTKKVPVNEQIEQVNKILEDTEFREIFNDFAGDSINKNCKKYNSNFYSAEFLNV</sequence>
<comment type="catalytic activity">
    <reaction evidence="4">
        <text>holo-[ACP] + malonyl-CoA = malonyl-[ACP] + CoA</text>
        <dbReference type="Rhea" id="RHEA:41792"/>
        <dbReference type="Rhea" id="RHEA-COMP:9623"/>
        <dbReference type="Rhea" id="RHEA-COMP:9685"/>
        <dbReference type="ChEBI" id="CHEBI:57287"/>
        <dbReference type="ChEBI" id="CHEBI:57384"/>
        <dbReference type="ChEBI" id="CHEBI:64479"/>
        <dbReference type="ChEBI" id="CHEBI:78449"/>
        <dbReference type="EC" id="2.3.1.39"/>
    </reaction>
</comment>
<dbReference type="GO" id="GO:0006633">
    <property type="term" value="P:fatty acid biosynthetic process"/>
    <property type="evidence" value="ECO:0007669"/>
    <property type="project" value="TreeGrafter"/>
</dbReference>
<dbReference type="NCBIfam" id="TIGR00128">
    <property type="entry name" value="fabD"/>
    <property type="match status" value="1"/>
</dbReference>
<dbReference type="InterPro" id="IPR001227">
    <property type="entry name" value="Ac_transferase_dom_sf"/>
</dbReference>
<accession>A0A9Q5D1Y0</accession>
<dbReference type="Proteomes" id="UP000821656">
    <property type="component" value="Unassembled WGS sequence"/>
</dbReference>
<keyword evidence="2 6" id="KW-0808">Transferase</keyword>
<dbReference type="RefSeq" id="WP_077308627.1">
    <property type="nucleotide sequence ID" value="NZ_CP016090.1"/>
</dbReference>
<dbReference type="GO" id="GO:0005829">
    <property type="term" value="C:cytosol"/>
    <property type="evidence" value="ECO:0007669"/>
    <property type="project" value="TreeGrafter"/>
</dbReference>
<dbReference type="Gene3D" id="3.30.70.250">
    <property type="entry name" value="Malonyl-CoA ACP transacylase, ACP-binding"/>
    <property type="match status" value="1"/>
</dbReference>
<name>A0A9Q5D1Y0_CLOBE</name>
<dbReference type="InterPro" id="IPR014043">
    <property type="entry name" value="Acyl_transferase_dom"/>
</dbReference>
<dbReference type="EMBL" id="JABSXK010000001">
    <property type="protein sequence ID" value="NRV10322.1"/>
    <property type="molecule type" value="Genomic_DNA"/>
</dbReference>
<dbReference type="EC" id="2.3.1.39" evidence="1"/>
<evidence type="ECO:0000259" key="5">
    <source>
        <dbReference type="SMART" id="SM00827"/>
    </source>
</evidence>
<dbReference type="SUPFAM" id="SSF55048">
    <property type="entry name" value="Probable ACP-binding domain of malonyl-CoA ACP transacylase"/>
    <property type="match status" value="1"/>
</dbReference>
<dbReference type="PANTHER" id="PTHR42681">
    <property type="entry name" value="MALONYL-COA-ACYL CARRIER PROTEIN TRANSACYLASE, MITOCHONDRIAL"/>
    <property type="match status" value="1"/>
</dbReference>
<evidence type="ECO:0000256" key="1">
    <source>
        <dbReference type="ARBA" id="ARBA00013258"/>
    </source>
</evidence>
<dbReference type="SUPFAM" id="SSF52151">
    <property type="entry name" value="FabD/lysophospholipase-like"/>
    <property type="match status" value="1"/>
</dbReference>
<evidence type="ECO:0000256" key="3">
    <source>
        <dbReference type="ARBA" id="ARBA00023315"/>
    </source>
</evidence>
<dbReference type="InterPro" id="IPR016035">
    <property type="entry name" value="Acyl_Trfase/lysoPLipase"/>
</dbReference>
<organism evidence="6 7">
    <name type="scientific">Clostridium beijerinckii</name>
    <name type="common">Clostridium MP</name>
    <dbReference type="NCBI Taxonomy" id="1520"/>
    <lineage>
        <taxon>Bacteria</taxon>
        <taxon>Bacillati</taxon>
        <taxon>Bacillota</taxon>
        <taxon>Clostridia</taxon>
        <taxon>Eubacteriales</taxon>
        <taxon>Clostridiaceae</taxon>
        <taxon>Clostridium</taxon>
    </lineage>
</organism>
<comment type="caution">
    <text evidence="6">The sequence shown here is derived from an EMBL/GenBank/DDBJ whole genome shotgun (WGS) entry which is preliminary data.</text>
</comment>
<dbReference type="GO" id="GO:0004314">
    <property type="term" value="F:[acyl-carrier-protein] S-malonyltransferase activity"/>
    <property type="evidence" value="ECO:0007669"/>
    <property type="project" value="UniProtKB-EC"/>
</dbReference>
<proteinExistence type="predicted"/>